<name>A0A1W1BBC9_9ZZZZ</name>
<gene>
    <name evidence="2" type="ORF">MNB_SV-8-856</name>
</gene>
<protein>
    <submittedName>
        <fullName evidence="2">Putative predicted metal-dependent hydrolase</fullName>
    </submittedName>
</protein>
<evidence type="ECO:0000259" key="1">
    <source>
        <dbReference type="Pfam" id="PF01863"/>
    </source>
</evidence>
<dbReference type="Pfam" id="PF01863">
    <property type="entry name" value="YgjP-like"/>
    <property type="match status" value="1"/>
</dbReference>
<dbReference type="EMBL" id="FPHD01000010">
    <property type="protein sequence ID" value="SFV50846.1"/>
    <property type="molecule type" value="Genomic_DNA"/>
</dbReference>
<evidence type="ECO:0000313" key="2">
    <source>
        <dbReference type="EMBL" id="SFV50846.1"/>
    </source>
</evidence>
<feature type="domain" description="YgjP-like metallopeptidase" evidence="1">
    <location>
        <begin position="16"/>
        <end position="220"/>
    </location>
</feature>
<keyword evidence="2" id="KW-0378">Hydrolase</keyword>
<sequence length="224" mass="26849">MSLLPRYRHIINPKLKHTYLTFDEGGDLIIKSPKVSQHYIEKLLIKKSSWINRSREKLMQKKDNALDYSRQTEIYFHGKAYPLILSQQAKKRTELSFENGTFILRYHRYNETLFQKHIDKFYKKEASAFIPAQVEYWASEMKLTPNRISFRKTKRQWGSCNMKNDLSFNTMAIKLPFDVIQYLIVHELAHIEHKHHQKSFWALVEEHLPNYRQLVAELKTYSTV</sequence>
<dbReference type="CDD" id="cd07344">
    <property type="entry name" value="M48_yhfN_like"/>
    <property type="match status" value="1"/>
</dbReference>
<reference evidence="2" key="1">
    <citation type="submission" date="2016-10" db="EMBL/GenBank/DDBJ databases">
        <authorList>
            <person name="de Groot N.N."/>
        </authorList>
    </citation>
    <scope>NUCLEOTIDE SEQUENCE</scope>
</reference>
<dbReference type="AlphaFoldDB" id="A0A1W1BBC9"/>
<dbReference type="PANTHER" id="PTHR30399">
    <property type="entry name" value="UNCHARACTERIZED PROTEIN YGJP"/>
    <property type="match status" value="1"/>
</dbReference>
<proteinExistence type="predicted"/>
<organism evidence="2">
    <name type="scientific">hydrothermal vent metagenome</name>
    <dbReference type="NCBI Taxonomy" id="652676"/>
    <lineage>
        <taxon>unclassified sequences</taxon>
        <taxon>metagenomes</taxon>
        <taxon>ecological metagenomes</taxon>
    </lineage>
</organism>
<dbReference type="Gene3D" id="3.30.2010.10">
    <property type="entry name" value="Metalloproteases ('zincins'), catalytic domain"/>
    <property type="match status" value="1"/>
</dbReference>
<dbReference type="GO" id="GO:0016787">
    <property type="term" value="F:hydrolase activity"/>
    <property type="evidence" value="ECO:0007669"/>
    <property type="project" value="UniProtKB-KW"/>
</dbReference>
<accession>A0A1W1BBC9</accession>
<dbReference type="PANTHER" id="PTHR30399:SF1">
    <property type="entry name" value="UTP PYROPHOSPHATASE"/>
    <property type="match status" value="1"/>
</dbReference>
<dbReference type="InterPro" id="IPR053136">
    <property type="entry name" value="UTP_pyrophosphatase-like"/>
</dbReference>
<dbReference type="InterPro" id="IPR002725">
    <property type="entry name" value="YgjP-like_metallopeptidase"/>
</dbReference>